<dbReference type="GeneTree" id="ENSGT00990000205661"/>
<accession>A0A3Q2PIM8</accession>
<keyword evidence="3" id="KW-1185">Reference proteome</keyword>
<proteinExistence type="predicted"/>
<dbReference type="AlphaFoldDB" id="A0A3Q2PIM8"/>
<feature type="compositionally biased region" description="Polar residues" evidence="1">
    <location>
        <begin position="33"/>
        <end position="47"/>
    </location>
</feature>
<reference evidence="2" key="1">
    <citation type="submission" date="2025-08" db="UniProtKB">
        <authorList>
            <consortium name="Ensembl"/>
        </authorList>
    </citation>
    <scope>IDENTIFICATION</scope>
</reference>
<name>A0A3Q2PIM8_FUNHE</name>
<feature type="region of interest" description="Disordered" evidence="1">
    <location>
        <begin position="25"/>
        <end position="78"/>
    </location>
</feature>
<organism evidence="2 3">
    <name type="scientific">Fundulus heteroclitus</name>
    <name type="common">Killifish</name>
    <name type="synonym">Mummichog</name>
    <dbReference type="NCBI Taxonomy" id="8078"/>
    <lineage>
        <taxon>Eukaryota</taxon>
        <taxon>Metazoa</taxon>
        <taxon>Chordata</taxon>
        <taxon>Craniata</taxon>
        <taxon>Vertebrata</taxon>
        <taxon>Euteleostomi</taxon>
        <taxon>Actinopterygii</taxon>
        <taxon>Neopterygii</taxon>
        <taxon>Teleostei</taxon>
        <taxon>Neoteleostei</taxon>
        <taxon>Acanthomorphata</taxon>
        <taxon>Ovalentaria</taxon>
        <taxon>Atherinomorphae</taxon>
        <taxon>Cyprinodontiformes</taxon>
        <taxon>Fundulidae</taxon>
        <taxon>Fundulus</taxon>
    </lineage>
</organism>
<protein>
    <submittedName>
        <fullName evidence="2">Uncharacterized protein</fullName>
    </submittedName>
</protein>
<dbReference type="Proteomes" id="UP000265000">
    <property type="component" value="Unplaced"/>
</dbReference>
<evidence type="ECO:0000313" key="2">
    <source>
        <dbReference type="Ensembl" id="ENSFHEP00000012983.1"/>
    </source>
</evidence>
<evidence type="ECO:0000256" key="1">
    <source>
        <dbReference type="SAM" id="MobiDB-lite"/>
    </source>
</evidence>
<reference evidence="2" key="2">
    <citation type="submission" date="2025-09" db="UniProtKB">
        <authorList>
            <consortium name="Ensembl"/>
        </authorList>
    </citation>
    <scope>IDENTIFICATION</scope>
</reference>
<sequence length="86" mass="9999">MYIFEPVSVVFTYLESDIKHHRSDEVNVRESDSQPPCQIKKYQQSPRQAFAKHSVGPTSGAREPEHQVRQTRHVGSVRPALRWLTR</sequence>
<evidence type="ECO:0000313" key="3">
    <source>
        <dbReference type="Proteomes" id="UP000265000"/>
    </source>
</evidence>
<dbReference type="Ensembl" id="ENSFHET00000020411.1">
    <property type="protein sequence ID" value="ENSFHEP00000012983.1"/>
    <property type="gene ID" value="ENSFHEG00000000348.1"/>
</dbReference>